<dbReference type="InterPro" id="IPR007803">
    <property type="entry name" value="Asp/Arg/Pro-Hydrxlase"/>
</dbReference>
<evidence type="ECO:0000256" key="3">
    <source>
        <dbReference type="ARBA" id="ARBA00023002"/>
    </source>
</evidence>
<dbReference type="InterPro" id="IPR027443">
    <property type="entry name" value="IPNS-like_sf"/>
</dbReference>
<dbReference type="Gene3D" id="2.60.120.330">
    <property type="entry name" value="B-lactam Antibiotic, Isopenicillin N Synthase, Chain"/>
    <property type="match status" value="1"/>
</dbReference>
<organism evidence="5 6">
    <name type="scientific">Sphingomonas abaci</name>
    <dbReference type="NCBI Taxonomy" id="237611"/>
    <lineage>
        <taxon>Bacteria</taxon>
        <taxon>Pseudomonadati</taxon>
        <taxon>Pseudomonadota</taxon>
        <taxon>Alphaproteobacteria</taxon>
        <taxon>Sphingomonadales</taxon>
        <taxon>Sphingomonadaceae</taxon>
        <taxon>Sphingomonas</taxon>
    </lineage>
</organism>
<dbReference type="InterPro" id="IPR051821">
    <property type="entry name" value="Asp/Asn_beta-hydroxylase"/>
</dbReference>
<feature type="domain" description="Aspartyl/asparaginy/proline hydroxylase" evidence="4">
    <location>
        <begin position="47"/>
        <end position="190"/>
    </location>
</feature>
<keyword evidence="6" id="KW-1185">Reference proteome</keyword>
<dbReference type="RefSeq" id="WP_246360717.1">
    <property type="nucleotide sequence ID" value="NZ_JACHNY010000012.1"/>
</dbReference>
<dbReference type="Pfam" id="PF05118">
    <property type="entry name" value="Asp_Arg_Hydrox"/>
    <property type="match status" value="1"/>
</dbReference>
<dbReference type="PANTHER" id="PTHR46332:SF5">
    <property type="entry name" value="ASPARTATE BETA-HYDROXYLASE DOMAIN CONTAINING 2"/>
    <property type="match status" value="1"/>
</dbReference>
<dbReference type="SUPFAM" id="SSF51197">
    <property type="entry name" value="Clavaminate synthase-like"/>
    <property type="match status" value="1"/>
</dbReference>
<reference evidence="5 6" key="1">
    <citation type="submission" date="2020-08" db="EMBL/GenBank/DDBJ databases">
        <title>Genomic Encyclopedia of Type Strains, Phase IV (KMG-IV): sequencing the most valuable type-strain genomes for metagenomic binning, comparative biology and taxonomic classification.</title>
        <authorList>
            <person name="Goeker M."/>
        </authorList>
    </citation>
    <scope>NUCLEOTIDE SEQUENCE [LARGE SCALE GENOMIC DNA]</scope>
    <source>
        <strain evidence="5 6">DSM 15867</strain>
    </source>
</reference>
<dbReference type="AlphaFoldDB" id="A0A7W7ANW4"/>
<evidence type="ECO:0000256" key="2">
    <source>
        <dbReference type="ARBA" id="ARBA00022964"/>
    </source>
</evidence>
<name>A0A7W7ANW4_9SPHN</name>
<gene>
    <name evidence="5" type="ORF">GGQ96_003749</name>
</gene>
<evidence type="ECO:0000256" key="1">
    <source>
        <dbReference type="ARBA" id="ARBA00007730"/>
    </source>
</evidence>
<protein>
    <submittedName>
        <fullName evidence="5">Beta-hydroxylase</fullName>
        <ecNumber evidence="5">1.14.11.-</ecNumber>
    </submittedName>
</protein>
<evidence type="ECO:0000259" key="4">
    <source>
        <dbReference type="Pfam" id="PF05118"/>
    </source>
</evidence>
<keyword evidence="2" id="KW-0223">Dioxygenase</keyword>
<keyword evidence="3 5" id="KW-0560">Oxidoreductase</keyword>
<proteinExistence type="inferred from homology"/>
<comment type="caution">
    <text evidence="5">The sequence shown here is derived from an EMBL/GenBank/DDBJ whole genome shotgun (WGS) entry which is preliminary data.</text>
</comment>
<dbReference type="EC" id="1.14.11.-" evidence="5"/>
<dbReference type="Proteomes" id="UP000574769">
    <property type="component" value="Unassembled WGS sequence"/>
</dbReference>
<evidence type="ECO:0000313" key="6">
    <source>
        <dbReference type="Proteomes" id="UP000574769"/>
    </source>
</evidence>
<evidence type="ECO:0000313" key="5">
    <source>
        <dbReference type="EMBL" id="MBB4619590.1"/>
    </source>
</evidence>
<comment type="similarity">
    <text evidence="1">Belongs to the aspartyl/asparaginyl beta-hydroxylase family.</text>
</comment>
<dbReference type="GO" id="GO:0016020">
    <property type="term" value="C:membrane"/>
    <property type="evidence" value="ECO:0007669"/>
    <property type="project" value="TreeGrafter"/>
</dbReference>
<dbReference type="PANTHER" id="PTHR46332">
    <property type="entry name" value="ASPARTATE BETA-HYDROXYLASE DOMAIN-CONTAINING PROTEIN 2"/>
    <property type="match status" value="1"/>
</dbReference>
<sequence length="216" mass="23620">MPKRPITLRLGKKLRPIVNAIVTRGSLVGNAPVHDPADFPWVHLLRSEWRNIAHEATIVCAHREAVPPLNAISPEHARIAADGLWRSFFLVGYGQSIEENRRRCPATSRLIGAVPGLNSAFFSILAPGAHIPRHKGVTKGLLTCHIGLAVPGRQDGCRMLVASETVHWADGQALVFDDTYPHEIWNDTTRCASSCCCNSAGRWRAWQAGSPICSLA</sequence>
<dbReference type="EMBL" id="JACHNY010000012">
    <property type="protein sequence ID" value="MBB4619590.1"/>
    <property type="molecule type" value="Genomic_DNA"/>
</dbReference>
<accession>A0A7W7ANW4</accession>
<dbReference type="GO" id="GO:0051213">
    <property type="term" value="F:dioxygenase activity"/>
    <property type="evidence" value="ECO:0007669"/>
    <property type="project" value="UniProtKB-KW"/>
</dbReference>